<comment type="similarity">
    <text evidence="1">Belongs to the bacterial sugar transferase family.</text>
</comment>
<sequence length="252" mass="29623">MVLREWEDLPEFMKNERVKEYYDILSQKRVSLVLKRIFDFVLGFMLLIILSPLFIILSVIIKVDSKGPIMFRQTRVTQYGKRFRIFKFRTMIDNADKIGGQITAKDDARITRVGRVLRKYRLDEIPQLFNIITGDMSFVGTRPEVPKYVEKYTDEMLATLLLPAGVTSEASIQYKDEELLLTNAISVDEVYVNKVLPEKMEYNLRSIEEFSLINDIKTMLRTVVAVVKKEEDKDVRNSVKLKSREKRQEHEW</sequence>
<dbReference type="EMBL" id="JAAKDE010000051">
    <property type="protein sequence ID" value="MBA2134087.1"/>
    <property type="molecule type" value="Genomic_DNA"/>
</dbReference>
<comment type="caution">
    <text evidence="4">The sequence shown here is derived from an EMBL/GenBank/DDBJ whole genome shotgun (WGS) entry which is preliminary data.</text>
</comment>
<accession>A0A8J6LT79</accession>
<dbReference type="PANTHER" id="PTHR30576:SF0">
    <property type="entry name" value="UNDECAPRENYL-PHOSPHATE N-ACETYLGALACTOSAMINYL 1-PHOSPHATE TRANSFERASE-RELATED"/>
    <property type="match status" value="1"/>
</dbReference>
<keyword evidence="2" id="KW-1133">Transmembrane helix</keyword>
<proteinExistence type="inferred from homology"/>
<protein>
    <submittedName>
        <fullName evidence="4">Sugar transferase</fullName>
    </submittedName>
</protein>
<organism evidence="4 5">
    <name type="scientific">Capillibacterium thermochitinicola</name>
    <dbReference type="NCBI Taxonomy" id="2699427"/>
    <lineage>
        <taxon>Bacteria</taxon>
        <taxon>Bacillati</taxon>
        <taxon>Bacillota</taxon>
        <taxon>Capillibacterium</taxon>
    </lineage>
</organism>
<dbReference type="Proteomes" id="UP000657177">
    <property type="component" value="Unassembled WGS sequence"/>
</dbReference>
<feature type="transmembrane region" description="Helical" evidence="2">
    <location>
        <begin position="37"/>
        <end position="61"/>
    </location>
</feature>
<dbReference type="Pfam" id="PF02397">
    <property type="entry name" value="Bac_transf"/>
    <property type="match status" value="1"/>
</dbReference>
<name>A0A8J6LT79_9FIRM</name>
<evidence type="ECO:0000259" key="3">
    <source>
        <dbReference type="Pfam" id="PF02397"/>
    </source>
</evidence>
<keyword evidence="4" id="KW-0808">Transferase</keyword>
<dbReference type="AlphaFoldDB" id="A0A8J6LT79"/>
<dbReference type="InterPro" id="IPR003362">
    <property type="entry name" value="Bact_transf"/>
</dbReference>
<evidence type="ECO:0000313" key="5">
    <source>
        <dbReference type="Proteomes" id="UP000657177"/>
    </source>
</evidence>
<keyword evidence="2" id="KW-0812">Transmembrane</keyword>
<dbReference type="GO" id="GO:0016780">
    <property type="term" value="F:phosphotransferase activity, for other substituted phosphate groups"/>
    <property type="evidence" value="ECO:0007669"/>
    <property type="project" value="TreeGrafter"/>
</dbReference>
<reference evidence="4" key="1">
    <citation type="submission" date="2020-06" db="EMBL/GenBank/DDBJ databases">
        <title>Novel chitinolytic bacterium.</title>
        <authorList>
            <person name="Ungkulpasvich U."/>
            <person name="Kosugi A."/>
            <person name="Uke A."/>
        </authorList>
    </citation>
    <scope>NUCLEOTIDE SEQUENCE</scope>
    <source>
        <strain evidence="4">UUS1-1</strain>
    </source>
</reference>
<feature type="domain" description="Bacterial sugar transferase" evidence="3">
    <location>
        <begin position="35"/>
        <end position="228"/>
    </location>
</feature>
<evidence type="ECO:0000256" key="2">
    <source>
        <dbReference type="SAM" id="Phobius"/>
    </source>
</evidence>
<keyword evidence="2" id="KW-0472">Membrane</keyword>
<evidence type="ECO:0000256" key="1">
    <source>
        <dbReference type="ARBA" id="ARBA00006464"/>
    </source>
</evidence>
<dbReference type="RefSeq" id="WP_181340552.1">
    <property type="nucleotide sequence ID" value="NZ_JAAKDE010000051.1"/>
</dbReference>
<gene>
    <name evidence="4" type="ORF">G5B42_11170</name>
</gene>
<keyword evidence="5" id="KW-1185">Reference proteome</keyword>
<dbReference type="PANTHER" id="PTHR30576">
    <property type="entry name" value="COLANIC BIOSYNTHESIS UDP-GLUCOSE LIPID CARRIER TRANSFERASE"/>
    <property type="match status" value="1"/>
</dbReference>
<evidence type="ECO:0000313" key="4">
    <source>
        <dbReference type="EMBL" id="MBA2134087.1"/>
    </source>
</evidence>